<name>A0A0D6B6M7_RHOSU</name>
<dbReference type="KEGG" id="rsu:NHU_03238"/>
<keyword evidence="4 5" id="KW-0472">Membrane</keyword>
<dbReference type="OrthoDB" id="7743618at2"/>
<protein>
    <submittedName>
        <fullName evidence="6">Inner membrane protein</fullName>
    </submittedName>
</protein>
<dbReference type="eggNOG" id="COG3686">
    <property type="taxonomic scope" value="Bacteria"/>
</dbReference>
<evidence type="ECO:0000256" key="2">
    <source>
        <dbReference type="ARBA" id="ARBA00022692"/>
    </source>
</evidence>
<gene>
    <name evidence="6" type="ORF">NHU_03238</name>
</gene>
<dbReference type="RefSeq" id="WP_042463957.1">
    <property type="nucleotide sequence ID" value="NZ_CP015421.1"/>
</dbReference>
<dbReference type="GO" id="GO:0016020">
    <property type="term" value="C:membrane"/>
    <property type="evidence" value="ECO:0007669"/>
    <property type="project" value="UniProtKB-SubCell"/>
</dbReference>
<dbReference type="PATRIC" id="fig|35806.4.peg.3327"/>
<dbReference type="PANTHER" id="PTHR35371:SF2">
    <property type="entry name" value="MAPEG FAMILY PROTEIN"/>
    <property type="match status" value="1"/>
</dbReference>
<evidence type="ECO:0000256" key="1">
    <source>
        <dbReference type="ARBA" id="ARBA00004370"/>
    </source>
</evidence>
<keyword evidence="2 5" id="KW-0812">Transmembrane</keyword>
<evidence type="ECO:0000256" key="3">
    <source>
        <dbReference type="ARBA" id="ARBA00022989"/>
    </source>
</evidence>
<dbReference type="Pfam" id="PF01124">
    <property type="entry name" value="MAPEG"/>
    <property type="match status" value="1"/>
</dbReference>
<evidence type="ECO:0000256" key="4">
    <source>
        <dbReference type="ARBA" id="ARBA00023136"/>
    </source>
</evidence>
<feature type="transmembrane region" description="Helical" evidence="5">
    <location>
        <begin position="109"/>
        <end position="129"/>
    </location>
</feature>
<dbReference type="SUPFAM" id="SSF161084">
    <property type="entry name" value="MAPEG domain-like"/>
    <property type="match status" value="1"/>
</dbReference>
<proteinExistence type="predicted"/>
<evidence type="ECO:0000313" key="6">
    <source>
        <dbReference type="EMBL" id="BAQ70379.1"/>
    </source>
</evidence>
<dbReference type="EMBL" id="AP014800">
    <property type="protein sequence ID" value="BAQ70379.1"/>
    <property type="molecule type" value="Genomic_DNA"/>
</dbReference>
<dbReference type="PANTHER" id="PTHR35371">
    <property type="entry name" value="INNER MEMBRANE PROTEIN"/>
    <property type="match status" value="1"/>
</dbReference>
<evidence type="ECO:0000313" key="7">
    <source>
        <dbReference type="Proteomes" id="UP000064912"/>
    </source>
</evidence>
<accession>A0A0D6B6M7</accession>
<comment type="subcellular location">
    <subcellularLocation>
        <location evidence="1">Membrane</location>
    </subcellularLocation>
</comment>
<dbReference type="GeneID" id="93541041"/>
<organism evidence="6 7">
    <name type="scientific">Rhodovulum sulfidophilum</name>
    <name type="common">Rhodobacter sulfidophilus</name>
    <dbReference type="NCBI Taxonomy" id="35806"/>
    <lineage>
        <taxon>Bacteria</taxon>
        <taxon>Pseudomonadati</taxon>
        <taxon>Pseudomonadota</taxon>
        <taxon>Alphaproteobacteria</taxon>
        <taxon>Rhodobacterales</taxon>
        <taxon>Paracoccaceae</taxon>
        <taxon>Rhodovulum</taxon>
    </lineage>
</organism>
<dbReference type="Gene3D" id="1.20.120.550">
    <property type="entry name" value="Membrane associated eicosanoid/glutathione metabolism-like domain"/>
    <property type="match status" value="1"/>
</dbReference>
<reference evidence="6 7" key="1">
    <citation type="submission" date="2015-02" db="EMBL/GenBank/DDBJ databases">
        <title>Genome sequene of Rhodovulum sulfidophilum DSM 2351.</title>
        <authorList>
            <person name="Nagao N."/>
        </authorList>
    </citation>
    <scope>NUCLEOTIDE SEQUENCE [LARGE SCALE GENOMIC DNA]</scope>
    <source>
        <strain evidence="6 7">DSM 2351</strain>
    </source>
</reference>
<dbReference type="Proteomes" id="UP000064912">
    <property type="component" value="Chromosome"/>
</dbReference>
<sequence length="130" mass="14167">MTPELAALAATAFIHLAAVLWSQRALEADVGREGNTGPRDDIGDRLSPLTLRLRRALANHVENTGLFVIAVVLVQFTGSNGWFTALCAWIFVAARALYLPAYAFGWVPWRSVIFMAGLLACFAMILASIF</sequence>
<keyword evidence="3 5" id="KW-1133">Transmembrane helix</keyword>
<dbReference type="InterPro" id="IPR023352">
    <property type="entry name" value="MAPEG-like_dom_sf"/>
</dbReference>
<dbReference type="InterPro" id="IPR001129">
    <property type="entry name" value="Membr-assoc_MAPEG"/>
</dbReference>
<dbReference type="AlphaFoldDB" id="A0A0D6B6M7"/>
<evidence type="ECO:0000256" key="5">
    <source>
        <dbReference type="SAM" id="Phobius"/>
    </source>
</evidence>